<feature type="region of interest" description="Disordered" evidence="1">
    <location>
        <begin position="38"/>
        <end position="64"/>
    </location>
</feature>
<dbReference type="AlphaFoldDB" id="A0A5S5CN77"/>
<evidence type="ECO:0000313" key="3">
    <source>
        <dbReference type="Proteomes" id="UP000322499"/>
    </source>
</evidence>
<name>A0A5S5CN77_9ACTN</name>
<gene>
    <name evidence="2" type="ORF">BD833_12412</name>
</gene>
<sequence>MAKLIYSMVTSLDGYAEAAEGDLGFAGAQDEEVHTFISGATPRRRARRGRCGPRGPLRRRRGRR</sequence>
<accession>A0A5S5CN77</accession>
<comment type="caution">
    <text evidence="2">The sequence shown here is derived from an EMBL/GenBank/DDBJ whole genome shotgun (WGS) entry which is preliminary data.</text>
</comment>
<dbReference type="EMBL" id="VNHW01000024">
    <property type="protein sequence ID" value="TYP81258.1"/>
    <property type="molecule type" value="Genomic_DNA"/>
</dbReference>
<evidence type="ECO:0008006" key="4">
    <source>
        <dbReference type="Google" id="ProtNLM"/>
    </source>
</evidence>
<reference evidence="2 3" key="1">
    <citation type="submission" date="2019-07" db="EMBL/GenBank/DDBJ databases">
        <title>Genomic Encyclopedia of Archaeal and Bacterial Type Strains, Phase II (KMG-II): from individual species to whole genera.</title>
        <authorList>
            <person name="Goeker M."/>
        </authorList>
    </citation>
    <scope>NUCLEOTIDE SEQUENCE [LARGE SCALE GENOMIC DNA]</scope>
    <source>
        <strain evidence="2 3">DSM 46842</strain>
    </source>
</reference>
<evidence type="ECO:0000256" key="1">
    <source>
        <dbReference type="SAM" id="MobiDB-lite"/>
    </source>
</evidence>
<proteinExistence type="predicted"/>
<dbReference type="Proteomes" id="UP000322499">
    <property type="component" value="Unassembled WGS sequence"/>
</dbReference>
<organism evidence="2 3">
    <name type="scientific">Blastococcus xanthinilyticus</name>
    <dbReference type="NCBI Taxonomy" id="1564164"/>
    <lineage>
        <taxon>Bacteria</taxon>
        <taxon>Bacillati</taxon>
        <taxon>Actinomycetota</taxon>
        <taxon>Actinomycetes</taxon>
        <taxon>Geodermatophilales</taxon>
        <taxon>Geodermatophilaceae</taxon>
        <taxon>Blastococcus</taxon>
    </lineage>
</organism>
<protein>
    <recommendedName>
        <fullName evidence="4">RibD domain-containing protein</fullName>
    </recommendedName>
</protein>
<feature type="compositionally biased region" description="Basic residues" evidence="1">
    <location>
        <begin position="42"/>
        <end position="64"/>
    </location>
</feature>
<evidence type="ECO:0000313" key="2">
    <source>
        <dbReference type="EMBL" id="TYP81258.1"/>
    </source>
</evidence>
<keyword evidence="3" id="KW-1185">Reference proteome</keyword>